<organism evidence="6 7">
    <name type="scientific">Cudoniella acicularis</name>
    <dbReference type="NCBI Taxonomy" id="354080"/>
    <lineage>
        <taxon>Eukaryota</taxon>
        <taxon>Fungi</taxon>
        <taxon>Dikarya</taxon>
        <taxon>Ascomycota</taxon>
        <taxon>Pezizomycotina</taxon>
        <taxon>Leotiomycetes</taxon>
        <taxon>Helotiales</taxon>
        <taxon>Tricladiaceae</taxon>
        <taxon>Cudoniella</taxon>
    </lineage>
</organism>
<name>A0A8H4QGD5_9HELO</name>
<dbReference type="GO" id="GO:0043625">
    <property type="term" value="C:delta DNA polymerase complex"/>
    <property type="evidence" value="ECO:0007669"/>
    <property type="project" value="InterPro"/>
</dbReference>
<dbReference type="PANTHER" id="PTHR17598:SF13">
    <property type="entry name" value="DNA POLYMERASE DELTA SUBUNIT 3"/>
    <property type="match status" value="1"/>
</dbReference>
<keyword evidence="3" id="KW-0235">DNA replication</keyword>
<evidence type="ECO:0000256" key="5">
    <source>
        <dbReference type="SAM" id="MobiDB-lite"/>
    </source>
</evidence>
<protein>
    <recommendedName>
        <fullName evidence="2">DNA polymerase delta subunit 3</fullName>
    </recommendedName>
</protein>
<dbReference type="Proteomes" id="UP000566819">
    <property type="component" value="Unassembled WGS sequence"/>
</dbReference>
<dbReference type="GO" id="GO:1904161">
    <property type="term" value="P:DNA synthesis involved in UV-damage excision repair"/>
    <property type="evidence" value="ECO:0007669"/>
    <property type="project" value="TreeGrafter"/>
</dbReference>
<dbReference type="InterPro" id="IPR019038">
    <property type="entry name" value="POLD3"/>
</dbReference>
<dbReference type="Gene3D" id="3.90.1030.20">
    <property type="entry name" value="DNA polymerase delta, p66 (Cdc27) subunit, wHTH domain"/>
    <property type="match status" value="1"/>
</dbReference>
<evidence type="ECO:0000313" key="6">
    <source>
        <dbReference type="EMBL" id="KAF4610413.1"/>
    </source>
</evidence>
<dbReference type="EMBL" id="JAAMPI010002617">
    <property type="protein sequence ID" value="KAF4610413.1"/>
    <property type="molecule type" value="Genomic_DNA"/>
</dbReference>
<dbReference type="Pfam" id="PF09507">
    <property type="entry name" value="CDC27"/>
    <property type="match status" value="1"/>
</dbReference>
<dbReference type="OrthoDB" id="514823at2759"/>
<feature type="compositionally biased region" description="Polar residues" evidence="5">
    <location>
        <begin position="85"/>
        <end position="96"/>
    </location>
</feature>
<dbReference type="AlphaFoldDB" id="A0A8H4QGD5"/>
<keyword evidence="7" id="KW-1185">Reference proteome</keyword>
<evidence type="ECO:0000256" key="2">
    <source>
        <dbReference type="ARBA" id="ARBA00017589"/>
    </source>
</evidence>
<comment type="subcellular location">
    <subcellularLocation>
        <location evidence="1">Nucleus</location>
    </subcellularLocation>
</comment>
<evidence type="ECO:0000256" key="4">
    <source>
        <dbReference type="ARBA" id="ARBA00023242"/>
    </source>
</evidence>
<accession>A0A8H4QGD5</accession>
<dbReference type="PANTHER" id="PTHR17598">
    <property type="entry name" value="DNA POLYMERASE DELTA SUBUNIT 3"/>
    <property type="match status" value="1"/>
</dbReference>
<dbReference type="GO" id="GO:0006271">
    <property type="term" value="P:DNA strand elongation involved in DNA replication"/>
    <property type="evidence" value="ECO:0007669"/>
    <property type="project" value="TreeGrafter"/>
</dbReference>
<evidence type="ECO:0000313" key="7">
    <source>
        <dbReference type="Proteomes" id="UP000566819"/>
    </source>
</evidence>
<evidence type="ECO:0000256" key="3">
    <source>
        <dbReference type="ARBA" id="ARBA00022705"/>
    </source>
</evidence>
<proteinExistence type="predicted"/>
<dbReference type="GO" id="GO:0006297">
    <property type="term" value="P:nucleotide-excision repair, DNA gap filling"/>
    <property type="evidence" value="ECO:0007669"/>
    <property type="project" value="TreeGrafter"/>
</dbReference>
<dbReference type="GO" id="GO:0003887">
    <property type="term" value="F:DNA-directed DNA polymerase activity"/>
    <property type="evidence" value="ECO:0007669"/>
    <property type="project" value="TreeGrafter"/>
</dbReference>
<keyword evidence="4" id="KW-0539">Nucleus</keyword>
<dbReference type="InterPro" id="IPR041913">
    <property type="entry name" value="POLD3_sf"/>
</dbReference>
<gene>
    <name evidence="6" type="ORF">G7Y89_g15704</name>
</gene>
<comment type="caution">
    <text evidence="6">The sequence shown here is derived from an EMBL/GenBank/DDBJ whole genome shotgun (WGS) entry which is preliminary data.</text>
</comment>
<feature type="region of interest" description="Disordered" evidence="5">
    <location>
        <begin position="59"/>
        <end position="107"/>
    </location>
</feature>
<sequence>MADYKTYLAASILTEDKVVTYRLLSRALKVHVNAAKEMLYEFHKQQNAKKPGTVHATYLVGGTKRKEEPTSTNGGVKKDGEDDYMQSSPFMGSSMPQPEEEGTGESSVLSITLTKEEDLESWTPSCSTFKKVLIVQQTCALSMKRLLRYIFTVLVHIH</sequence>
<evidence type="ECO:0000256" key="1">
    <source>
        <dbReference type="ARBA" id="ARBA00004123"/>
    </source>
</evidence>
<reference evidence="6 7" key="1">
    <citation type="submission" date="2020-03" db="EMBL/GenBank/DDBJ databases">
        <title>Draft Genome Sequence of Cudoniella acicularis.</title>
        <authorList>
            <person name="Buettner E."/>
            <person name="Kellner H."/>
        </authorList>
    </citation>
    <scope>NUCLEOTIDE SEQUENCE [LARGE SCALE GENOMIC DNA]</scope>
    <source>
        <strain evidence="6 7">DSM 108380</strain>
    </source>
</reference>